<reference evidence="1 2" key="1">
    <citation type="journal article" date="2017" name="Nat. Microbiol.">
        <title>Natural product diversity associated with the nematode symbionts Photorhabdus and Xenorhabdus.</title>
        <authorList>
            <person name="Tobias N.J."/>
            <person name="Wolff H."/>
            <person name="Djahanschiri B."/>
            <person name="Grundmann F."/>
            <person name="Kronenwerth M."/>
            <person name="Shi Y.M."/>
            <person name="Simonyi S."/>
            <person name="Grun P."/>
            <person name="Shapiro-Ilan D."/>
            <person name="Pidot S.J."/>
            <person name="Stinear T.P."/>
            <person name="Ebersberger I."/>
            <person name="Bode H.B."/>
        </authorList>
    </citation>
    <scope>NUCLEOTIDE SEQUENCE [LARGE SCALE GENOMIC DNA]</scope>
    <source>
        <strain evidence="1 2">DSM 17902</strain>
    </source>
</reference>
<dbReference type="EMBL" id="NITZ01000036">
    <property type="protein sequence ID" value="PHM46605.1"/>
    <property type="molecule type" value="Genomic_DNA"/>
</dbReference>
<proteinExistence type="predicted"/>
<comment type="caution">
    <text evidence="1">The sequence shown here is derived from an EMBL/GenBank/DDBJ whole genome shotgun (WGS) entry which is preliminary data.</text>
</comment>
<dbReference type="AlphaFoldDB" id="A0A2D0JJV8"/>
<evidence type="ECO:0000313" key="1">
    <source>
        <dbReference type="EMBL" id="PHM46605.1"/>
    </source>
</evidence>
<gene>
    <name evidence="1" type="ORF">Xmir_04083</name>
</gene>
<evidence type="ECO:0000313" key="2">
    <source>
        <dbReference type="Proteomes" id="UP000221980"/>
    </source>
</evidence>
<sequence>MVPVSANNCYRDSHDDPPLKKYNNIKLTLWSYEKRIQAAFITGCLGYTEECRQAQSCALSVGALI</sequence>
<organism evidence="1 2">
    <name type="scientific">Xenorhabdus miraniensis</name>
    <dbReference type="NCBI Taxonomy" id="351674"/>
    <lineage>
        <taxon>Bacteria</taxon>
        <taxon>Pseudomonadati</taxon>
        <taxon>Pseudomonadota</taxon>
        <taxon>Gammaproteobacteria</taxon>
        <taxon>Enterobacterales</taxon>
        <taxon>Morganellaceae</taxon>
        <taxon>Xenorhabdus</taxon>
    </lineage>
</organism>
<protein>
    <submittedName>
        <fullName evidence="1">Uncharacterized protein</fullName>
    </submittedName>
</protein>
<keyword evidence="2" id="KW-1185">Reference proteome</keyword>
<dbReference type="Proteomes" id="UP000221980">
    <property type="component" value="Unassembled WGS sequence"/>
</dbReference>
<name>A0A2D0JJV8_9GAMM</name>
<accession>A0A2D0JJV8</accession>